<dbReference type="InterPro" id="IPR003439">
    <property type="entry name" value="ABC_transporter-like_ATP-bd"/>
</dbReference>
<comment type="subcellular location">
    <subcellularLocation>
        <location evidence="1">Cell membrane</location>
        <topology evidence="1">Multi-pass membrane protein</topology>
    </subcellularLocation>
</comment>
<evidence type="ECO:0000256" key="5">
    <source>
        <dbReference type="ARBA" id="ARBA00022989"/>
    </source>
</evidence>
<keyword evidence="6 7" id="KW-0472">Membrane</keyword>
<dbReference type="GO" id="GO:0140359">
    <property type="term" value="F:ABC-type transporter activity"/>
    <property type="evidence" value="ECO:0007669"/>
    <property type="project" value="InterPro"/>
</dbReference>
<dbReference type="GO" id="GO:0034040">
    <property type="term" value="F:ATPase-coupled lipid transmembrane transporter activity"/>
    <property type="evidence" value="ECO:0007669"/>
    <property type="project" value="TreeGrafter"/>
</dbReference>
<dbReference type="GO" id="GO:0005524">
    <property type="term" value="F:ATP binding"/>
    <property type="evidence" value="ECO:0007669"/>
    <property type="project" value="UniProtKB-KW"/>
</dbReference>
<dbReference type="PANTHER" id="PTHR24221">
    <property type="entry name" value="ATP-BINDING CASSETTE SUB-FAMILY B"/>
    <property type="match status" value="1"/>
</dbReference>
<dbReference type="SMART" id="SM00382">
    <property type="entry name" value="AAA"/>
    <property type="match status" value="1"/>
</dbReference>
<gene>
    <name evidence="10" type="ORF">EVC35_06135</name>
</gene>
<dbReference type="PANTHER" id="PTHR24221:SF654">
    <property type="entry name" value="ATP-BINDING CASSETTE SUB-FAMILY B MEMBER 6"/>
    <property type="match status" value="1"/>
</dbReference>
<feature type="domain" description="ABC transporter" evidence="8">
    <location>
        <begin position="328"/>
        <end position="534"/>
    </location>
</feature>
<evidence type="ECO:0000256" key="1">
    <source>
        <dbReference type="ARBA" id="ARBA00004651"/>
    </source>
</evidence>
<dbReference type="EMBL" id="SDWY01000003">
    <property type="protein sequence ID" value="MDN6900581.1"/>
    <property type="molecule type" value="Genomic_DNA"/>
</dbReference>
<dbReference type="Proteomes" id="UP001167919">
    <property type="component" value="Unassembled WGS sequence"/>
</dbReference>
<evidence type="ECO:0000256" key="4">
    <source>
        <dbReference type="ARBA" id="ARBA00022840"/>
    </source>
</evidence>
<evidence type="ECO:0000256" key="2">
    <source>
        <dbReference type="ARBA" id="ARBA00022692"/>
    </source>
</evidence>
<dbReference type="GO" id="GO:0016887">
    <property type="term" value="F:ATP hydrolysis activity"/>
    <property type="evidence" value="ECO:0007669"/>
    <property type="project" value="InterPro"/>
</dbReference>
<evidence type="ECO:0000256" key="6">
    <source>
        <dbReference type="ARBA" id="ARBA00023136"/>
    </source>
</evidence>
<reference evidence="10" key="1">
    <citation type="submission" date="2019-01" db="EMBL/GenBank/DDBJ databases">
        <title>Oenococcus sicerae UCMA17102.</title>
        <authorList>
            <person name="Cousin F.J."/>
            <person name="Le Guellec R."/>
            <person name="Cretenet M."/>
        </authorList>
    </citation>
    <scope>NUCLEOTIDE SEQUENCE</scope>
    <source>
        <strain evidence="10">UCMA17102</strain>
    </source>
</reference>
<dbReference type="PROSITE" id="PS50929">
    <property type="entry name" value="ABC_TM1F"/>
    <property type="match status" value="1"/>
</dbReference>
<dbReference type="InterPro" id="IPR011527">
    <property type="entry name" value="ABC1_TM_dom"/>
</dbReference>
<evidence type="ECO:0000256" key="7">
    <source>
        <dbReference type="SAM" id="Phobius"/>
    </source>
</evidence>
<keyword evidence="2 7" id="KW-0812">Transmembrane</keyword>
<feature type="domain" description="ABC transmembrane type-1" evidence="9">
    <location>
        <begin position="21"/>
        <end position="300"/>
    </location>
</feature>
<dbReference type="Gene3D" id="3.40.50.300">
    <property type="entry name" value="P-loop containing nucleotide triphosphate hydrolases"/>
    <property type="match status" value="1"/>
</dbReference>
<dbReference type="InterPro" id="IPR003593">
    <property type="entry name" value="AAA+_ATPase"/>
</dbReference>
<feature type="transmembrane region" description="Helical" evidence="7">
    <location>
        <begin position="127"/>
        <end position="149"/>
    </location>
</feature>
<name>A0AAJ1RET2_9LACO</name>
<feature type="transmembrane region" description="Helical" evidence="7">
    <location>
        <begin position="55"/>
        <end position="76"/>
    </location>
</feature>
<feature type="transmembrane region" description="Helical" evidence="7">
    <location>
        <begin position="155"/>
        <end position="177"/>
    </location>
</feature>
<sequence>MTKSNLNLKWLVKNVPWWVTALTILLAIGGAFEGVINGYAFGQITAIATHGISNIWTFLLRFVALYFLTYTSLYFFSRISNRALMYANIALKNTMAENAFRVSYQDNDSSKVLNQITADARQIQDRYFLNLPMVLQTFFTGLVSTVFVLRVNLVLGLISILFAAISILPSMIAGGVLDQASNNWSNRNKTYIGRLKELLSGVAIIKNYQAQVPMLQGLKKDLKRTEEGYRILGNKEILFQYAAWLCSTVSILGPVAFGLVFRQYRLFNVSISVIITLLLTSDRVISSIKELSGYTTAIKSTRGLRKDIIWHRSSNPSQKAQLPAAPELKIDHLSFGYGQHPIFKDLNLLLPYGSKLMLSGDSGSGKTTFLNLLTNNLPPTAGSVHFGGQTVSDNQYAYITQESWVFDASVKDNLSLNQSFNDQDMLAALKKVNLNTELGADPLTYQCGDQGKNLSGGQKERLSIARALLRKRPLLLLDEVTASLDQRNSEKIRDILYQLPQTVIEIAHHYDDKQIDKYHVRHIKMNKDNFTDLA</sequence>
<protein>
    <submittedName>
        <fullName evidence="10">ABC transporter ATP-binding protein</fullName>
    </submittedName>
</protein>
<dbReference type="GO" id="GO:0005886">
    <property type="term" value="C:plasma membrane"/>
    <property type="evidence" value="ECO:0007669"/>
    <property type="project" value="UniProtKB-SubCell"/>
</dbReference>
<dbReference type="InterPro" id="IPR036640">
    <property type="entry name" value="ABC1_TM_sf"/>
</dbReference>
<evidence type="ECO:0000259" key="9">
    <source>
        <dbReference type="PROSITE" id="PS50929"/>
    </source>
</evidence>
<accession>A0AAJ1RET2</accession>
<evidence type="ECO:0000313" key="11">
    <source>
        <dbReference type="Proteomes" id="UP001167919"/>
    </source>
</evidence>
<evidence type="ECO:0000313" key="10">
    <source>
        <dbReference type="EMBL" id="MDN6900581.1"/>
    </source>
</evidence>
<organism evidence="10 11">
    <name type="scientific">Oenococcus sicerae</name>
    <dbReference type="NCBI Taxonomy" id="2203724"/>
    <lineage>
        <taxon>Bacteria</taxon>
        <taxon>Bacillati</taxon>
        <taxon>Bacillota</taxon>
        <taxon>Bacilli</taxon>
        <taxon>Lactobacillales</taxon>
        <taxon>Lactobacillaceae</taxon>
        <taxon>Oenococcus</taxon>
    </lineage>
</organism>
<keyword evidence="5 7" id="KW-1133">Transmembrane helix</keyword>
<proteinExistence type="predicted"/>
<feature type="transmembrane region" description="Helical" evidence="7">
    <location>
        <begin position="238"/>
        <end position="260"/>
    </location>
</feature>
<dbReference type="InterPro" id="IPR039421">
    <property type="entry name" value="Type_1_exporter"/>
</dbReference>
<dbReference type="InterPro" id="IPR027417">
    <property type="entry name" value="P-loop_NTPase"/>
</dbReference>
<dbReference type="Pfam" id="PF00005">
    <property type="entry name" value="ABC_tran"/>
    <property type="match status" value="1"/>
</dbReference>
<evidence type="ECO:0000259" key="8">
    <source>
        <dbReference type="PROSITE" id="PS50893"/>
    </source>
</evidence>
<keyword evidence="3" id="KW-0547">Nucleotide-binding</keyword>
<dbReference type="PROSITE" id="PS50893">
    <property type="entry name" value="ABC_TRANSPORTER_2"/>
    <property type="match status" value="1"/>
</dbReference>
<dbReference type="RefSeq" id="WP_301711251.1">
    <property type="nucleotide sequence ID" value="NZ_SDWY01000003.1"/>
</dbReference>
<evidence type="ECO:0000256" key="3">
    <source>
        <dbReference type="ARBA" id="ARBA00022741"/>
    </source>
</evidence>
<comment type="caution">
    <text evidence="10">The sequence shown here is derived from an EMBL/GenBank/DDBJ whole genome shotgun (WGS) entry which is preliminary data.</text>
</comment>
<keyword evidence="4 10" id="KW-0067">ATP-binding</keyword>
<dbReference type="SUPFAM" id="SSF52540">
    <property type="entry name" value="P-loop containing nucleoside triphosphate hydrolases"/>
    <property type="match status" value="1"/>
</dbReference>
<dbReference type="SUPFAM" id="SSF90123">
    <property type="entry name" value="ABC transporter transmembrane region"/>
    <property type="match status" value="1"/>
</dbReference>
<dbReference type="Pfam" id="PF00664">
    <property type="entry name" value="ABC_membrane"/>
    <property type="match status" value="1"/>
</dbReference>
<dbReference type="AlphaFoldDB" id="A0AAJ1RET2"/>
<dbReference type="Gene3D" id="1.20.1560.10">
    <property type="entry name" value="ABC transporter type 1, transmembrane domain"/>
    <property type="match status" value="1"/>
</dbReference>